<comment type="caution">
    <text evidence="2">The sequence shown here is derived from an EMBL/GenBank/DDBJ whole genome shotgun (WGS) entry which is preliminary data.</text>
</comment>
<keyword evidence="3" id="KW-1185">Reference proteome</keyword>
<feature type="region of interest" description="Disordered" evidence="1">
    <location>
        <begin position="168"/>
        <end position="200"/>
    </location>
</feature>
<name>A0A1Z5K1B9_FISSO</name>
<proteinExistence type="predicted"/>
<feature type="compositionally biased region" description="Basic and acidic residues" evidence="1">
    <location>
        <begin position="9"/>
        <end position="23"/>
    </location>
</feature>
<gene>
    <name evidence="2" type="ORF">FisN_1Lh569</name>
</gene>
<reference evidence="2 3" key="1">
    <citation type="journal article" date="2015" name="Plant Cell">
        <title>Oil accumulation by the oleaginous diatom Fistulifera solaris as revealed by the genome and transcriptome.</title>
        <authorList>
            <person name="Tanaka T."/>
            <person name="Maeda Y."/>
            <person name="Veluchamy A."/>
            <person name="Tanaka M."/>
            <person name="Abida H."/>
            <person name="Marechal E."/>
            <person name="Bowler C."/>
            <person name="Muto M."/>
            <person name="Sunaga Y."/>
            <person name="Tanaka M."/>
            <person name="Yoshino T."/>
            <person name="Taniguchi T."/>
            <person name="Fukuda Y."/>
            <person name="Nemoto M."/>
            <person name="Matsumoto M."/>
            <person name="Wong P.S."/>
            <person name="Aburatani S."/>
            <person name="Fujibuchi W."/>
        </authorList>
    </citation>
    <scope>NUCLEOTIDE SEQUENCE [LARGE SCALE GENOMIC DNA]</scope>
    <source>
        <strain evidence="2 3">JPCC DA0580</strain>
    </source>
</reference>
<protein>
    <submittedName>
        <fullName evidence="2">Uncharacterized protein</fullName>
    </submittedName>
</protein>
<feature type="region of interest" description="Disordered" evidence="1">
    <location>
        <begin position="1"/>
        <end position="23"/>
    </location>
</feature>
<evidence type="ECO:0000256" key="1">
    <source>
        <dbReference type="SAM" id="MobiDB-lite"/>
    </source>
</evidence>
<feature type="region of interest" description="Disordered" evidence="1">
    <location>
        <begin position="92"/>
        <end position="115"/>
    </location>
</feature>
<accession>A0A1Z5K1B9</accession>
<sequence>MEESRRRRAELQHRRQLEERERKRQEAIMDYQRRLARENALRRQHQRYQRYQHDEEDQEADQYFIVRGPDGCLYRVPARSIVNNKHRYQNQELGESTLQEDMHEPKEEDEAQVHLSSEEMANNEVTKEETIPSMIVAEEISGEILESDDASYDESTKAPLVAADVVVEDASDDEEEKELKSIWRNRRPSPGTLMEPVEAL</sequence>
<organism evidence="2 3">
    <name type="scientific">Fistulifera solaris</name>
    <name type="common">Oleaginous diatom</name>
    <dbReference type="NCBI Taxonomy" id="1519565"/>
    <lineage>
        <taxon>Eukaryota</taxon>
        <taxon>Sar</taxon>
        <taxon>Stramenopiles</taxon>
        <taxon>Ochrophyta</taxon>
        <taxon>Bacillariophyta</taxon>
        <taxon>Bacillariophyceae</taxon>
        <taxon>Bacillariophycidae</taxon>
        <taxon>Naviculales</taxon>
        <taxon>Naviculaceae</taxon>
        <taxon>Fistulifera</taxon>
    </lineage>
</organism>
<dbReference type="EMBL" id="BDSP01000141">
    <property type="protein sequence ID" value="GAX19959.1"/>
    <property type="molecule type" value="Genomic_DNA"/>
</dbReference>
<dbReference type="Proteomes" id="UP000198406">
    <property type="component" value="Unassembled WGS sequence"/>
</dbReference>
<evidence type="ECO:0000313" key="3">
    <source>
        <dbReference type="Proteomes" id="UP000198406"/>
    </source>
</evidence>
<dbReference type="InParanoid" id="A0A1Z5K1B9"/>
<evidence type="ECO:0000313" key="2">
    <source>
        <dbReference type="EMBL" id="GAX19959.1"/>
    </source>
</evidence>
<dbReference type="AlphaFoldDB" id="A0A1Z5K1B9"/>